<gene>
    <name evidence="4" type="ORF">NI17_024170</name>
</gene>
<feature type="transmembrane region" description="Helical" evidence="2">
    <location>
        <begin position="219"/>
        <end position="238"/>
    </location>
</feature>
<feature type="transmembrane region" description="Helical" evidence="2">
    <location>
        <begin position="433"/>
        <end position="451"/>
    </location>
</feature>
<feature type="compositionally biased region" description="Pro residues" evidence="1">
    <location>
        <begin position="667"/>
        <end position="681"/>
    </location>
</feature>
<feature type="region of interest" description="Disordered" evidence="1">
    <location>
        <begin position="565"/>
        <end position="681"/>
    </location>
</feature>
<evidence type="ECO:0000313" key="5">
    <source>
        <dbReference type="Proteomes" id="UP000265719"/>
    </source>
</evidence>
<keyword evidence="2" id="KW-0472">Membrane</keyword>
<evidence type="ECO:0000313" key="4">
    <source>
        <dbReference type="EMBL" id="UOE22263.1"/>
    </source>
</evidence>
<dbReference type="AlphaFoldDB" id="A0AA97M1Y1"/>
<evidence type="ECO:0000256" key="3">
    <source>
        <dbReference type="SAM" id="SignalP"/>
    </source>
</evidence>
<accession>A0AA97M1Y1</accession>
<feature type="signal peptide" evidence="3">
    <location>
        <begin position="1"/>
        <end position="24"/>
    </location>
</feature>
<geneLocation type="plasmid" evidence="4 5">
    <name>pTH1</name>
</geneLocation>
<keyword evidence="4" id="KW-0614">Plasmid</keyword>
<proteinExistence type="predicted"/>
<reference evidence="4" key="1">
    <citation type="submission" date="2020-10" db="EMBL/GenBank/DDBJ databases">
        <title>De novo genome project of the cellulose decomposer Thermobifida halotolerans type strain.</title>
        <authorList>
            <person name="Nagy I."/>
            <person name="Horvath B."/>
            <person name="Kukolya J."/>
            <person name="Nagy I."/>
            <person name="Orsini M."/>
        </authorList>
    </citation>
    <scope>NUCLEOTIDE SEQUENCE</scope>
    <source>
        <strain evidence="4">DSM 44931</strain>
        <plasmid evidence="4">pTH1</plasmid>
    </source>
</reference>
<feature type="transmembrane region" description="Helical" evidence="2">
    <location>
        <begin position="259"/>
        <end position="279"/>
    </location>
</feature>
<feature type="compositionally biased region" description="Low complexity" evidence="1">
    <location>
        <begin position="567"/>
        <end position="586"/>
    </location>
</feature>
<keyword evidence="2" id="KW-1133">Transmembrane helix</keyword>
<feature type="transmembrane region" description="Helical" evidence="2">
    <location>
        <begin position="363"/>
        <end position="383"/>
    </location>
</feature>
<sequence length="681" mass="71423">MKRAWIVVVCTVLAVLMTASSAAADAFDPHSPEELRDHGWAEHTADLKNRLGWETGEQATIFCKTPTEVTEDDEASLPVNDTVVQEKIDEFIQHYKEVFAGTEHEQDDDSDYAMLCVSPELADGPFFCVTRNRNLPEDTGLLGRSKDLESECWSSTGEEQQSLLDEATDAVADPVGTLVDNQIEVFGVTLAQGVRWFFAALLYWWIAQHPELEESSASVLWPVMLGLGMFVGTLLLIGQGIRLMVSRQPGIIVSTLKGLGVFTATCVAGVAVLISFSHFTDWLSVFFLTEGMKYDGCSQYQADQAQPDGLVLDFPEANNSDNAELGKAFGHCVAATLHVTFGFSGLIIVLYILAFIMSFVQGALLFVHEAALPIMLLLLPIAAAGQIGSTNSKRWLPGLLSLVATVLLYKPMVALVFAVGFTQASLSNDAIDIMRGLVTLFVGVIAPGVMMRSFKPLMTTAVENGASLGSVANNALLISQLGGTVSHWMQKRAGERAAQAARKAAATHAAHQGAGQLAMTATKAAGQAASTAAGAAGGPVGWAATAAKWLKSLVSFGARGGKGMESAAQAAAGHPPHPGASHAPGGTSPQGQPGLHVRQPGQPSSHPPQPHPTAGPAGEGGGPRLPDAPPPTPPPGAQHAPFDDGASPAPSPPPPAPPPEVGDHRTPPPTLNPPPGIDPLD</sequence>
<dbReference type="EMBL" id="CP063197">
    <property type="protein sequence ID" value="UOE22263.1"/>
    <property type="molecule type" value="Genomic_DNA"/>
</dbReference>
<name>A0AA97M1Y1_9ACTN</name>
<feature type="compositionally biased region" description="Pro residues" evidence="1">
    <location>
        <begin position="626"/>
        <end position="636"/>
    </location>
</feature>
<protein>
    <recommendedName>
        <fullName evidence="6">TrbL/VirB6 plasmid conjugal transfer protein</fullName>
    </recommendedName>
</protein>
<feature type="compositionally biased region" description="Pro residues" evidence="1">
    <location>
        <begin position="649"/>
        <end position="660"/>
    </location>
</feature>
<keyword evidence="5" id="KW-1185">Reference proteome</keyword>
<dbReference type="KEGG" id="thao:NI17_024170"/>
<evidence type="ECO:0008006" key="6">
    <source>
        <dbReference type="Google" id="ProtNLM"/>
    </source>
</evidence>
<organism evidence="4 5">
    <name type="scientific">Thermobifida halotolerans</name>
    <dbReference type="NCBI Taxonomy" id="483545"/>
    <lineage>
        <taxon>Bacteria</taxon>
        <taxon>Bacillati</taxon>
        <taxon>Actinomycetota</taxon>
        <taxon>Actinomycetes</taxon>
        <taxon>Streptosporangiales</taxon>
        <taxon>Nocardiopsidaceae</taxon>
        <taxon>Thermobifida</taxon>
    </lineage>
</organism>
<feature type="chain" id="PRO_5041652523" description="TrbL/VirB6 plasmid conjugal transfer protein" evidence="3">
    <location>
        <begin position="25"/>
        <end position="681"/>
    </location>
</feature>
<evidence type="ECO:0000256" key="2">
    <source>
        <dbReference type="SAM" id="Phobius"/>
    </source>
</evidence>
<dbReference type="Proteomes" id="UP000265719">
    <property type="component" value="Plasmid pTH1"/>
</dbReference>
<evidence type="ECO:0000256" key="1">
    <source>
        <dbReference type="SAM" id="MobiDB-lite"/>
    </source>
</evidence>
<feature type="transmembrane region" description="Helical" evidence="2">
    <location>
        <begin position="328"/>
        <end position="356"/>
    </location>
</feature>
<keyword evidence="2" id="KW-0812">Transmembrane</keyword>
<dbReference type="RefSeq" id="WP_068693668.1">
    <property type="nucleotide sequence ID" value="NZ_CP063197.1"/>
</dbReference>
<feature type="transmembrane region" description="Helical" evidence="2">
    <location>
        <begin position="395"/>
        <end position="421"/>
    </location>
</feature>
<keyword evidence="3" id="KW-0732">Signal</keyword>